<keyword evidence="2" id="KW-1185">Reference proteome</keyword>
<organism evidence="1 2">
    <name type="scientific">Penicillium malachiteum</name>
    <dbReference type="NCBI Taxonomy" id="1324776"/>
    <lineage>
        <taxon>Eukaryota</taxon>
        <taxon>Fungi</taxon>
        <taxon>Dikarya</taxon>
        <taxon>Ascomycota</taxon>
        <taxon>Pezizomycotina</taxon>
        <taxon>Eurotiomycetes</taxon>
        <taxon>Eurotiomycetidae</taxon>
        <taxon>Eurotiales</taxon>
        <taxon>Aspergillaceae</taxon>
        <taxon>Penicillium</taxon>
    </lineage>
</organism>
<proteinExistence type="predicted"/>
<accession>A0AAD6HD99</accession>
<comment type="caution">
    <text evidence="1">The sequence shown here is derived from an EMBL/GenBank/DDBJ whole genome shotgun (WGS) entry which is preliminary data.</text>
</comment>
<sequence length="149" mass="16357">MSSLNPLPIVLCALDEYIGKPASELLLPDIEVVHFIQSLEAAQQEIPHLLAGNDPHSPHVNNVGSHNYRPVRSVIFGRGFDLADVEEIRQKTSGISPEPVVWVVGDPSRKPPPGVQPPPNYPQIVAMVARKLLNAWVEQGAAKDEIVFY</sequence>
<dbReference type="Proteomes" id="UP001215712">
    <property type="component" value="Unassembled WGS sequence"/>
</dbReference>
<reference evidence="1" key="1">
    <citation type="journal article" date="2023" name="IMA Fungus">
        <title>Comparative genomic study of the Penicillium genus elucidates a diverse pangenome and 15 lateral gene transfer events.</title>
        <authorList>
            <person name="Petersen C."/>
            <person name="Sorensen T."/>
            <person name="Nielsen M.R."/>
            <person name="Sondergaard T.E."/>
            <person name="Sorensen J.L."/>
            <person name="Fitzpatrick D.A."/>
            <person name="Frisvad J.C."/>
            <person name="Nielsen K.L."/>
        </authorList>
    </citation>
    <scope>NUCLEOTIDE SEQUENCE</scope>
    <source>
        <strain evidence="1">IBT 17514</strain>
    </source>
</reference>
<protein>
    <submittedName>
        <fullName evidence="1">Uncharacterized protein</fullName>
    </submittedName>
</protein>
<gene>
    <name evidence="1" type="ORF">N7493_010592</name>
</gene>
<evidence type="ECO:0000313" key="1">
    <source>
        <dbReference type="EMBL" id="KAJ5709258.1"/>
    </source>
</evidence>
<evidence type="ECO:0000313" key="2">
    <source>
        <dbReference type="Proteomes" id="UP001215712"/>
    </source>
</evidence>
<dbReference type="AlphaFoldDB" id="A0AAD6HD99"/>
<name>A0AAD6HD99_9EURO</name>
<reference evidence="1" key="2">
    <citation type="submission" date="2023-01" db="EMBL/GenBank/DDBJ databases">
        <authorList>
            <person name="Petersen C."/>
        </authorList>
    </citation>
    <scope>NUCLEOTIDE SEQUENCE</scope>
    <source>
        <strain evidence="1">IBT 17514</strain>
    </source>
</reference>
<dbReference type="EMBL" id="JAQJAN010000019">
    <property type="protein sequence ID" value="KAJ5709258.1"/>
    <property type="molecule type" value="Genomic_DNA"/>
</dbReference>